<sequence>MICKNESGLERIFRLALGLGFISWGVWTSGNYWLDYTTLPYQIPCWEWSNFIAHACLVERGFTIAVVGIIFTLTGMMGWCPLKSIFGIKLK</sequence>
<proteinExistence type="predicted"/>
<evidence type="ECO:0000256" key="1">
    <source>
        <dbReference type="SAM" id="Phobius"/>
    </source>
</evidence>
<organism evidence="3">
    <name type="scientific">marine metagenome</name>
    <dbReference type="NCBI Taxonomy" id="408172"/>
    <lineage>
        <taxon>unclassified sequences</taxon>
        <taxon>metagenomes</taxon>
        <taxon>ecological metagenomes</taxon>
    </lineage>
</organism>
<accession>A0A381ZVL5</accession>
<evidence type="ECO:0000313" key="3">
    <source>
        <dbReference type="EMBL" id="SVA93328.1"/>
    </source>
</evidence>
<dbReference type="InterPro" id="IPR021309">
    <property type="entry name" value="YgaP-like_TM"/>
</dbReference>
<protein>
    <recommendedName>
        <fullName evidence="2">Inner membrane protein YgaP-like transmembrane domain-containing protein</fullName>
    </recommendedName>
</protein>
<name>A0A381ZVL5_9ZZZZ</name>
<reference evidence="3" key="1">
    <citation type="submission" date="2018-05" db="EMBL/GenBank/DDBJ databases">
        <authorList>
            <person name="Lanie J.A."/>
            <person name="Ng W.-L."/>
            <person name="Kazmierczak K.M."/>
            <person name="Andrzejewski T.M."/>
            <person name="Davidsen T.M."/>
            <person name="Wayne K.J."/>
            <person name="Tettelin H."/>
            <person name="Glass J.I."/>
            <person name="Rusch D."/>
            <person name="Podicherti R."/>
            <person name="Tsui H.-C.T."/>
            <person name="Winkler M.E."/>
        </authorList>
    </citation>
    <scope>NUCLEOTIDE SEQUENCE</scope>
</reference>
<feature type="domain" description="Inner membrane protein YgaP-like transmembrane" evidence="2">
    <location>
        <begin position="4"/>
        <end position="89"/>
    </location>
</feature>
<keyword evidence="1" id="KW-0812">Transmembrane</keyword>
<dbReference type="EMBL" id="UINC01022853">
    <property type="protein sequence ID" value="SVA93328.1"/>
    <property type="molecule type" value="Genomic_DNA"/>
</dbReference>
<evidence type="ECO:0000259" key="2">
    <source>
        <dbReference type="Pfam" id="PF11127"/>
    </source>
</evidence>
<keyword evidence="1" id="KW-0472">Membrane</keyword>
<dbReference type="Pfam" id="PF11127">
    <property type="entry name" value="YgaP-like_TM"/>
    <property type="match status" value="1"/>
</dbReference>
<keyword evidence="1" id="KW-1133">Transmembrane helix</keyword>
<dbReference type="AlphaFoldDB" id="A0A381ZVL5"/>
<feature type="transmembrane region" description="Helical" evidence="1">
    <location>
        <begin position="12"/>
        <end position="34"/>
    </location>
</feature>
<gene>
    <name evidence="3" type="ORF">METZ01_LOCUS146182</name>
</gene>
<feature type="transmembrane region" description="Helical" evidence="1">
    <location>
        <begin position="62"/>
        <end position="82"/>
    </location>
</feature>